<comment type="caution">
    <text evidence="4">The sequence shown here is derived from an EMBL/GenBank/DDBJ whole genome shotgun (WGS) entry which is preliminary data.</text>
</comment>
<dbReference type="PANTHER" id="PTHR43156:SF2">
    <property type="entry name" value="STAGE II SPORULATION PROTEIN E"/>
    <property type="match status" value="1"/>
</dbReference>
<keyword evidence="1" id="KW-0378">Hydrolase</keyword>
<dbReference type="GO" id="GO:0016791">
    <property type="term" value="F:phosphatase activity"/>
    <property type="evidence" value="ECO:0007669"/>
    <property type="project" value="TreeGrafter"/>
</dbReference>
<dbReference type="SUPFAM" id="SSF81606">
    <property type="entry name" value="PP2C-like"/>
    <property type="match status" value="1"/>
</dbReference>
<dbReference type="InterPro" id="IPR001932">
    <property type="entry name" value="PPM-type_phosphatase-like_dom"/>
</dbReference>
<dbReference type="InterPro" id="IPR036457">
    <property type="entry name" value="PPM-type-like_dom_sf"/>
</dbReference>
<dbReference type="InterPro" id="IPR052016">
    <property type="entry name" value="Bact_Sigma-Reg"/>
</dbReference>
<evidence type="ECO:0000313" key="4">
    <source>
        <dbReference type="EMBL" id="MBR7672040.1"/>
    </source>
</evidence>
<reference evidence="4" key="1">
    <citation type="submission" date="2021-04" db="EMBL/GenBank/DDBJ databases">
        <title>Sequencing of actinobacteria type strains.</title>
        <authorList>
            <person name="Nguyen G.-S."/>
            <person name="Wentzel A."/>
        </authorList>
    </citation>
    <scope>NUCLEOTIDE SEQUENCE</scope>
    <source>
        <strain evidence="4">DSM 42095</strain>
    </source>
</reference>
<feature type="domain" description="PPM-type phosphatase" evidence="3">
    <location>
        <begin position="156"/>
        <end position="388"/>
    </location>
</feature>
<proteinExistence type="predicted"/>
<dbReference type="Proteomes" id="UP000675554">
    <property type="component" value="Unassembled WGS sequence"/>
</dbReference>
<dbReference type="Gene3D" id="3.60.40.10">
    <property type="entry name" value="PPM-type phosphatase domain"/>
    <property type="match status" value="1"/>
</dbReference>
<dbReference type="SMART" id="SM00331">
    <property type="entry name" value="PP2C_SIG"/>
    <property type="match status" value="1"/>
</dbReference>
<organism evidence="4 5">
    <name type="scientific">Streptomyces daliensis</name>
    <dbReference type="NCBI Taxonomy" id="299421"/>
    <lineage>
        <taxon>Bacteria</taxon>
        <taxon>Bacillati</taxon>
        <taxon>Actinomycetota</taxon>
        <taxon>Actinomycetes</taxon>
        <taxon>Kitasatosporales</taxon>
        <taxon>Streptomycetaceae</taxon>
        <taxon>Streptomyces</taxon>
    </lineage>
</organism>
<keyword evidence="2" id="KW-0812">Transmembrane</keyword>
<evidence type="ECO:0000256" key="2">
    <source>
        <dbReference type="SAM" id="Phobius"/>
    </source>
</evidence>
<dbReference type="PANTHER" id="PTHR43156">
    <property type="entry name" value="STAGE II SPORULATION PROTEIN E-RELATED"/>
    <property type="match status" value="1"/>
</dbReference>
<dbReference type="Pfam" id="PF07228">
    <property type="entry name" value="SpoIIE"/>
    <property type="match status" value="1"/>
</dbReference>
<name>A0A8T4IKU6_9ACTN</name>
<protein>
    <submittedName>
        <fullName evidence="4">Serine/threonine-protein phosphatase</fullName>
    </submittedName>
</protein>
<dbReference type="AlphaFoldDB" id="A0A8T4IKU6"/>
<keyword evidence="2" id="KW-0472">Membrane</keyword>
<evidence type="ECO:0000256" key="1">
    <source>
        <dbReference type="ARBA" id="ARBA00022801"/>
    </source>
</evidence>
<accession>A0A8T4IKU6</accession>
<evidence type="ECO:0000259" key="3">
    <source>
        <dbReference type="SMART" id="SM00331"/>
    </source>
</evidence>
<feature type="transmembrane region" description="Helical" evidence="2">
    <location>
        <begin position="76"/>
        <end position="97"/>
    </location>
</feature>
<dbReference type="EMBL" id="JAGSMN010000063">
    <property type="protein sequence ID" value="MBR7672040.1"/>
    <property type="molecule type" value="Genomic_DNA"/>
</dbReference>
<evidence type="ECO:0000313" key="5">
    <source>
        <dbReference type="Proteomes" id="UP000675554"/>
    </source>
</evidence>
<sequence length="391" mass="40910">MFPRRPPAGSPEAFGVARKHERARAVRGPLSWADALPAALIVISLCVQLATPPEITGAPLLAAAPFVAAYRMTLRATVLIGALVLVIGAVEVLAAAGPAVPHGFVDLGELAVLVVVSLGLCRVRRRRDAELATAQVVAETVRQAVLPPLPARCGPLEVAGRYEPAYAAARIGGDLYAVARTRFGVRVLVADVRGKGLGAMSAVAATLGAFREAAPRAPDLPALVGWLDESDQRWKRQLGDAGALEADERFITALCAEVSLDGRRLRTLQCGHPAPLLLRDGEAPRTLYPAAEGLPLGLRDLAPVGPSGNSGTPPVREDALAPGDTLLLFTDGVVEARDRARVFFDPVAFCTGLGAPSPRATVDALADAVLRHSEGVLEDDMAVLALALPRE</sequence>
<keyword evidence="2" id="KW-1133">Transmembrane helix</keyword>
<keyword evidence="5" id="KW-1185">Reference proteome</keyword>
<gene>
    <name evidence="4" type="ORF">KDA82_03095</name>
</gene>